<dbReference type="KEGG" id="clec:106665501"/>
<dbReference type="EnsemblMetazoa" id="XM_014391952.2">
    <property type="protein sequence ID" value="XP_014247438.1"/>
    <property type="gene ID" value="LOC106665501"/>
</dbReference>
<dbReference type="GO" id="GO:0072344">
    <property type="term" value="P:rescue of stalled ribosome"/>
    <property type="evidence" value="ECO:0007669"/>
    <property type="project" value="UniProtKB-UniRule"/>
</dbReference>
<dbReference type="GO" id="GO:0008270">
    <property type="term" value="F:zinc ion binding"/>
    <property type="evidence" value="ECO:0007669"/>
    <property type="project" value="UniProtKB-KW"/>
</dbReference>
<dbReference type="PROSITE" id="PS50089">
    <property type="entry name" value="ZF_RING_2"/>
    <property type="match status" value="1"/>
</dbReference>
<dbReference type="Proteomes" id="UP000494040">
    <property type="component" value="Unassembled WGS sequence"/>
</dbReference>
<comment type="pathway">
    <text evidence="3 16">Protein modification; protein ubiquitination.</text>
</comment>
<feature type="compositionally biased region" description="Polar residues" evidence="17">
    <location>
        <begin position="1"/>
        <end position="22"/>
    </location>
</feature>
<evidence type="ECO:0000313" key="20">
    <source>
        <dbReference type="Proteomes" id="UP000494040"/>
    </source>
</evidence>
<keyword evidence="7" id="KW-0963">Cytoplasm</keyword>
<feature type="domain" description="RING-type" evidence="18">
    <location>
        <begin position="1603"/>
        <end position="1650"/>
    </location>
</feature>
<keyword evidence="11 15" id="KW-0863">Zinc-finger</keyword>
<dbReference type="SUPFAM" id="SSF48371">
    <property type="entry name" value="ARM repeat"/>
    <property type="match status" value="1"/>
</dbReference>
<evidence type="ECO:0000256" key="12">
    <source>
        <dbReference type="ARBA" id="ARBA00022786"/>
    </source>
</evidence>
<dbReference type="RefSeq" id="XP_014247438.1">
    <property type="nucleotide sequence ID" value="XM_014391952.2"/>
</dbReference>
<reference evidence="19" key="1">
    <citation type="submission" date="2022-01" db="UniProtKB">
        <authorList>
            <consortium name="EnsemblMetazoa"/>
        </authorList>
    </citation>
    <scope>IDENTIFICATION</scope>
</reference>
<evidence type="ECO:0000256" key="17">
    <source>
        <dbReference type="SAM" id="MobiDB-lite"/>
    </source>
</evidence>
<evidence type="ECO:0000256" key="13">
    <source>
        <dbReference type="ARBA" id="ARBA00022833"/>
    </source>
</evidence>
<protein>
    <recommendedName>
        <fullName evidence="6 16">E3 ubiquitin-protein ligase listerin</fullName>
        <ecNumber evidence="5 16">2.3.2.27</ecNumber>
    </recommendedName>
    <alternativeName>
        <fullName evidence="14 16">RING-type E3 ubiquitin transferase listerin</fullName>
    </alternativeName>
</protein>
<dbReference type="Gene3D" id="1.25.10.10">
    <property type="entry name" value="Leucine-rich Repeat Variant"/>
    <property type="match status" value="1"/>
</dbReference>
<sequence length="1653" mass="189762">MGGKKQQAQRSKNNTKPSSSGRSAEHITNIPATPGFSSFKTNQTLKYAGTLPDVIDPSMDPSFQMVFKKMNKKDATTRHKALLEFIALCKASETDIVTNALPSWVRIYSSLVVDVEHRIREAAQHAHRAIVSKVGRNLAPFIKQVAPLWFISQYDTHAPAASAASLAFKEAFPPHKIVDVITFCQNEILQYISENLLSQAPIIYGKTENKQLEEMEAKYARIVVCCLNGYALFLTKIPSDRFDSIKEMNDKIISNANFWKFSKYKAGSVRAAWFSLLSTMCQHAPHFLESEQKRAINSTLIHINDYDPVVLPAAWEASLQIITNFQDCWQHINMEKFLLPKLVNIFSHGGQGNASFICPNVLPLLSRIPDSIINNKQEFYVKIFSSFITGFKQQSVAQSHTESEAIATSFNECIRYIILQHIEELDFCLALTENILKAVATTMVDPLYRHLITSLYTSLTQTLLHWKKNEATNENYKELGEYFWKEMTKLCIDSIDNNIHDKTILNFVYNCQYNLFVILNEPCAKKKKKMKVQFVTDVDSKEVSKRPEAETTTVLNDSNQTEIKRNVSLLIDKLGKKYFNSVLDDTNNDFKLTTIEHLWNISKVLPNDQMEILIQSAGQDISDILTGWLMNHNISTVYLVGFIFNSIDFIGTEEKKSSVLAELLKSRPDETLYEAIKMAIYDLSTKPGLSRWLKSDSVKAEVCDVGNITKENSQILEYYLMTNKNGEFILGNDTVSSLFDILTEMLKTGTISLENVNTILNPLFNSRNKKNLEQFSEKILHILELLFWVIVTTKNYNNGQVWLTGVMLFSTLPNMEKPFTDHIYNCAKIVAEYLNELNNEEEVDVNGAVKTSFMLLNAVVQGDKEVMNLKGANICKLFLTTILTESTEKWQSEVENISFTVEFLDGLLPYDEKNLKNGLYIEKGKWDPFCKVNFLSYVWSLLYCLKYLTILMDAQYGEENTDDEQVFEHLHIQLNSEQYSELVQHLLDMCHGLRLCNTIIDNFVNTKQCHQAHSHFIELKPGLKELVQRLQEEQQKALIELCEERCKNGGSLWSRTLKFVKEEFLEISCAEEEIEKTSLDDLTSYSLYLLRKRAECNQTDTEELTSGLELVITTYKNNFLKKQLSELDGSQLCLYSEIVWFLCTIIKHAPQVVNDRAETWDFILISLATWIESINTTQTHEYSKEFVRYVTAVCDLHREFVIHLVEAKNEKVLDEWQEIFASDSYGYVGKIWKHFSEKTLNSNFDHVSLKYLTTLSKMICFICHSDTHKIPCEKFWTDENNVITWLQYGADCITSPYIPVQITCYCIITNIIPTLVKLDSSYDERTLNKLSCQKLLIKLTETHSVVTTLFQDYSFTVSCSVSPCSDSFTYTWGYLLMWSLVLKLCQGGDSQTRYVYTLWIREKELFGHFMESIVRLMPESVLLNINFSKKQELFTTPPALTFDCCTSETLSNFCCWLYCELLRTLPAVVRQWGAEAEPKFLSFIDKLTTMYVSPILCSEEMKAVKEQQKAFENLKVQIFPSAKEVVAVYTVEESAMELVIKLASNHPLSPPKVDIPKGLTASSQTKFIMQLSIFLTHQNGSIWDGLMLWKSNLDKKFDGIEECYICFSILHNTTQQLPKLSCQTCKKKFHSFCLYKWFTTSNKSTCPICRNHF</sequence>
<evidence type="ECO:0000256" key="3">
    <source>
        <dbReference type="ARBA" id="ARBA00004906"/>
    </source>
</evidence>
<name>A0A8I6RNZ2_CIMLE</name>
<dbReference type="UniPathway" id="UPA00143"/>
<dbReference type="OMA" id="IYGSHWE"/>
<dbReference type="GO" id="GO:0061630">
    <property type="term" value="F:ubiquitin protein ligase activity"/>
    <property type="evidence" value="ECO:0007669"/>
    <property type="project" value="UniProtKB-UniRule"/>
</dbReference>
<dbReference type="InterPro" id="IPR011989">
    <property type="entry name" value="ARM-like"/>
</dbReference>
<dbReference type="EC" id="2.3.2.27" evidence="5 16"/>
<dbReference type="InterPro" id="IPR054478">
    <property type="entry name" value="LTN1_UBC"/>
</dbReference>
<dbReference type="CDD" id="cd16491">
    <property type="entry name" value="RING-CH-C4HC3_LTN1"/>
    <property type="match status" value="1"/>
</dbReference>
<dbReference type="GO" id="GO:1990116">
    <property type="term" value="P:ribosome-associated ubiquitin-dependent protein catabolic process"/>
    <property type="evidence" value="ECO:0007669"/>
    <property type="project" value="UniProtKB-UniRule"/>
</dbReference>
<comment type="subunit">
    <text evidence="16">Component of the ribosome quality control complex (RQC).</text>
</comment>
<keyword evidence="9 16" id="KW-0479">Metal-binding</keyword>
<dbReference type="InterPro" id="IPR013083">
    <property type="entry name" value="Znf_RING/FYVE/PHD"/>
</dbReference>
<accession>A0A8I6RNZ2</accession>
<feature type="region of interest" description="Disordered" evidence="17">
    <location>
        <begin position="1"/>
        <end position="35"/>
    </location>
</feature>
<dbReference type="PANTHER" id="PTHR12389:SF0">
    <property type="entry name" value="E3 UBIQUITIN-PROTEIN LIGASE LISTERIN"/>
    <property type="match status" value="1"/>
</dbReference>
<evidence type="ECO:0000256" key="1">
    <source>
        <dbReference type="ARBA" id="ARBA00000900"/>
    </source>
</evidence>
<dbReference type="GO" id="GO:0016567">
    <property type="term" value="P:protein ubiquitination"/>
    <property type="evidence" value="ECO:0007669"/>
    <property type="project" value="UniProtKB-UniPathway"/>
</dbReference>
<keyword evidence="8 16" id="KW-0808">Transferase</keyword>
<evidence type="ECO:0000256" key="7">
    <source>
        <dbReference type="ARBA" id="ARBA00022490"/>
    </source>
</evidence>
<evidence type="ECO:0000313" key="19">
    <source>
        <dbReference type="EnsemblMetazoa" id="XP_014247438.1"/>
    </source>
</evidence>
<comment type="similarity">
    <text evidence="4 16">Belongs to the LTN1 family.</text>
</comment>
<evidence type="ECO:0000256" key="5">
    <source>
        <dbReference type="ARBA" id="ARBA00012483"/>
    </source>
</evidence>
<dbReference type="GO" id="GO:1990112">
    <property type="term" value="C:RQC complex"/>
    <property type="evidence" value="ECO:0007669"/>
    <property type="project" value="UniProtKB-UniRule"/>
</dbReference>
<comment type="catalytic activity">
    <reaction evidence="1 16">
        <text>S-ubiquitinyl-[E2 ubiquitin-conjugating enzyme]-L-cysteine + [acceptor protein]-L-lysine = [E2 ubiquitin-conjugating enzyme]-L-cysteine + N(6)-ubiquitinyl-[acceptor protein]-L-lysine.</text>
        <dbReference type="EC" id="2.3.2.27"/>
    </reaction>
</comment>
<keyword evidence="20" id="KW-1185">Reference proteome</keyword>
<dbReference type="Pfam" id="PF22958">
    <property type="entry name" value="Ltn1_1st"/>
    <property type="match status" value="1"/>
</dbReference>
<evidence type="ECO:0000256" key="10">
    <source>
        <dbReference type="ARBA" id="ARBA00022737"/>
    </source>
</evidence>
<dbReference type="PANTHER" id="PTHR12389">
    <property type="entry name" value="ZINC FINGER PROTEIN 294"/>
    <property type="match status" value="1"/>
</dbReference>
<dbReference type="InterPro" id="IPR016024">
    <property type="entry name" value="ARM-type_fold"/>
</dbReference>
<dbReference type="Pfam" id="PF23009">
    <property type="entry name" value="UBC_like"/>
    <property type="match status" value="1"/>
</dbReference>
<dbReference type="CTD" id="26046"/>
<dbReference type="InterPro" id="IPR054476">
    <property type="entry name" value="Ltn1_N"/>
</dbReference>
<comment type="subcellular location">
    <subcellularLocation>
        <location evidence="2">Cytoplasm</location>
        <location evidence="2">Cytosol</location>
    </subcellularLocation>
</comment>
<evidence type="ECO:0000256" key="4">
    <source>
        <dbReference type="ARBA" id="ARBA00007997"/>
    </source>
</evidence>
<dbReference type="InterPro" id="IPR001841">
    <property type="entry name" value="Znf_RING"/>
</dbReference>
<dbReference type="GeneID" id="106665501"/>
<evidence type="ECO:0000256" key="11">
    <source>
        <dbReference type="ARBA" id="ARBA00022771"/>
    </source>
</evidence>
<dbReference type="GO" id="GO:0043023">
    <property type="term" value="F:ribosomal large subunit binding"/>
    <property type="evidence" value="ECO:0007669"/>
    <property type="project" value="TreeGrafter"/>
</dbReference>
<dbReference type="InterPro" id="IPR039804">
    <property type="entry name" value="RING-CH-C4HC3_LTN1"/>
</dbReference>
<keyword evidence="10" id="KW-0677">Repeat</keyword>
<evidence type="ECO:0000259" key="18">
    <source>
        <dbReference type="PROSITE" id="PS50089"/>
    </source>
</evidence>
<comment type="function">
    <text evidence="16">E3 ubiquitin-protein ligase. Component of the ribosome quality control complex (RQC), a ribosome-associated complex that mediates ubiquitination and extraction of incompletely synthesized nascent chains for proteasomal degradation.</text>
</comment>
<dbReference type="InterPro" id="IPR054477">
    <property type="entry name" value="LTN1_E3_ligase_6th"/>
</dbReference>
<evidence type="ECO:0000256" key="14">
    <source>
        <dbReference type="ARBA" id="ARBA00032366"/>
    </source>
</evidence>
<dbReference type="GO" id="GO:0005829">
    <property type="term" value="C:cytosol"/>
    <property type="evidence" value="ECO:0007669"/>
    <property type="project" value="UniProtKB-SubCell"/>
</dbReference>
<dbReference type="FunFam" id="3.30.40.10:FF:000038">
    <property type="entry name" value="E3 ubiquitin-protein ligase listerin"/>
    <property type="match status" value="1"/>
</dbReference>
<dbReference type="SUPFAM" id="SSF57850">
    <property type="entry name" value="RING/U-box"/>
    <property type="match status" value="1"/>
</dbReference>
<evidence type="ECO:0000256" key="8">
    <source>
        <dbReference type="ARBA" id="ARBA00022679"/>
    </source>
</evidence>
<evidence type="ECO:0000256" key="15">
    <source>
        <dbReference type="PROSITE-ProRule" id="PRU00175"/>
    </source>
</evidence>
<organism evidence="19 20">
    <name type="scientific">Cimex lectularius</name>
    <name type="common">Bed bug</name>
    <name type="synonym">Acanthia lectularia</name>
    <dbReference type="NCBI Taxonomy" id="79782"/>
    <lineage>
        <taxon>Eukaryota</taxon>
        <taxon>Metazoa</taxon>
        <taxon>Ecdysozoa</taxon>
        <taxon>Arthropoda</taxon>
        <taxon>Hexapoda</taxon>
        <taxon>Insecta</taxon>
        <taxon>Pterygota</taxon>
        <taxon>Neoptera</taxon>
        <taxon>Paraneoptera</taxon>
        <taxon>Hemiptera</taxon>
        <taxon>Heteroptera</taxon>
        <taxon>Panheteroptera</taxon>
        <taxon>Cimicomorpha</taxon>
        <taxon>Cimicidae</taxon>
        <taxon>Cimex</taxon>
    </lineage>
</organism>
<evidence type="ECO:0000256" key="6">
    <source>
        <dbReference type="ARBA" id="ARBA00017157"/>
    </source>
</evidence>
<proteinExistence type="inferred from homology"/>
<evidence type="ECO:0000256" key="9">
    <source>
        <dbReference type="ARBA" id="ARBA00022723"/>
    </source>
</evidence>
<keyword evidence="13 16" id="KW-0862">Zinc</keyword>
<dbReference type="Pfam" id="PF22999">
    <property type="entry name" value="LTN1_E3_ligase_6th"/>
    <property type="match status" value="1"/>
</dbReference>
<dbReference type="InterPro" id="IPR039795">
    <property type="entry name" value="LTN1/Rkr1"/>
</dbReference>
<dbReference type="OrthoDB" id="6108at2759"/>
<evidence type="ECO:0000256" key="2">
    <source>
        <dbReference type="ARBA" id="ARBA00004514"/>
    </source>
</evidence>
<keyword evidence="12 16" id="KW-0833">Ubl conjugation pathway</keyword>
<evidence type="ECO:0000256" key="16">
    <source>
        <dbReference type="RuleBase" id="RU367090"/>
    </source>
</evidence>
<dbReference type="Gene3D" id="3.30.40.10">
    <property type="entry name" value="Zinc/RING finger domain, C3HC4 (zinc finger)"/>
    <property type="match status" value="1"/>
</dbReference>